<feature type="transmembrane region" description="Helical" evidence="1">
    <location>
        <begin position="21"/>
        <end position="45"/>
    </location>
</feature>
<evidence type="ECO:0000313" key="2">
    <source>
        <dbReference type="EMBL" id="GLJ75072.1"/>
    </source>
</evidence>
<evidence type="ECO:0008006" key="4">
    <source>
        <dbReference type="Google" id="ProtNLM"/>
    </source>
</evidence>
<dbReference type="NCBIfam" id="TIGR02532">
    <property type="entry name" value="IV_pilin_GFxxxE"/>
    <property type="match status" value="1"/>
</dbReference>
<comment type="caution">
    <text evidence="2">The sequence shown here is derived from an EMBL/GenBank/DDBJ whole genome shotgun (WGS) entry which is preliminary data.</text>
</comment>
<keyword evidence="1" id="KW-0472">Membrane</keyword>
<dbReference type="Proteomes" id="UP001142372">
    <property type="component" value="Unassembled WGS sequence"/>
</dbReference>
<sequence>MKALRATLRVARLARDESAGVSLIEVIVAMMIFAIISVGVAYSLLSAFSLTNDSRSRAVATNLAAQEIDLDRSAADIFALQSTLDNAPKTVQVPSGTGTTYSIERDVSWVYNSGSDVDCNASAPSSLLYKRIHVSITWPKMIGAPVVADTLFAPSSKISIDTLGTILVSTKSATGSPVSGVSVSISPNPGSTPTATDVAGCSYVLKVPPGSYTVSVTRAGYIDPQQNTAPSRTVTVKAGTSTSAGFTYDEAGTIGMSYPSGGVQIPNNLIDTFTSSNGVYNTAATTPGSVKLFPSTEYDAFPGAFVAKTSSNAGCVSPDPGQWPDTTDAQGHTLRAPAPAAVPSFAAGASVTVPRFPMGSVTVTNTNGTTGNLYLVATSALSAVPGDPGCSGKPQSLAFTTLLGKSKGNTLTVALPYGSWTLAWGTSANPTTLVPSASLTVPSGTTGTKIGLLGVVTLDPRVVVP</sequence>
<reference evidence="2" key="1">
    <citation type="journal article" date="2014" name="Int. J. Syst. Evol. Microbiol.">
        <title>Complete genome sequence of Corynebacterium casei LMG S-19264T (=DSM 44701T), isolated from a smear-ripened cheese.</title>
        <authorList>
            <consortium name="US DOE Joint Genome Institute (JGI-PGF)"/>
            <person name="Walter F."/>
            <person name="Albersmeier A."/>
            <person name="Kalinowski J."/>
            <person name="Ruckert C."/>
        </authorList>
    </citation>
    <scope>NUCLEOTIDE SEQUENCE</scope>
    <source>
        <strain evidence="2">VKM Ac-1401</strain>
    </source>
</reference>
<reference evidence="2" key="2">
    <citation type="submission" date="2023-01" db="EMBL/GenBank/DDBJ databases">
        <authorList>
            <person name="Sun Q."/>
            <person name="Evtushenko L."/>
        </authorList>
    </citation>
    <scope>NUCLEOTIDE SEQUENCE</scope>
    <source>
        <strain evidence="2">VKM Ac-1401</strain>
    </source>
</reference>
<name>A0A9W6H834_9MICO</name>
<dbReference type="EMBL" id="BSEN01000001">
    <property type="protein sequence ID" value="GLJ75072.1"/>
    <property type="molecule type" value="Genomic_DNA"/>
</dbReference>
<protein>
    <recommendedName>
        <fullName evidence="4">Prepilin-type N-terminal cleavage/methylation domain-containing protein</fullName>
    </recommendedName>
</protein>
<keyword evidence="3" id="KW-1185">Reference proteome</keyword>
<dbReference type="InterPro" id="IPR013784">
    <property type="entry name" value="Carb-bd-like_fold"/>
</dbReference>
<dbReference type="Pfam" id="PF07963">
    <property type="entry name" value="N_methyl"/>
    <property type="match status" value="1"/>
</dbReference>
<evidence type="ECO:0000313" key="3">
    <source>
        <dbReference type="Proteomes" id="UP001142372"/>
    </source>
</evidence>
<dbReference type="GO" id="GO:0030246">
    <property type="term" value="F:carbohydrate binding"/>
    <property type="evidence" value="ECO:0007669"/>
    <property type="project" value="InterPro"/>
</dbReference>
<dbReference type="AlphaFoldDB" id="A0A9W6H834"/>
<proteinExistence type="predicted"/>
<dbReference type="SUPFAM" id="SSF49452">
    <property type="entry name" value="Starch-binding domain-like"/>
    <property type="match status" value="1"/>
</dbReference>
<dbReference type="InterPro" id="IPR012902">
    <property type="entry name" value="N_methyl_site"/>
</dbReference>
<dbReference type="PROSITE" id="PS00409">
    <property type="entry name" value="PROKAR_NTER_METHYL"/>
    <property type="match status" value="1"/>
</dbReference>
<evidence type="ECO:0000256" key="1">
    <source>
        <dbReference type="SAM" id="Phobius"/>
    </source>
</evidence>
<keyword evidence="1" id="KW-1133">Transmembrane helix</keyword>
<accession>A0A9W6H834</accession>
<gene>
    <name evidence="2" type="ORF">GCM10017584_06450</name>
</gene>
<organism evidence="2 3">
    <name type="scientific">Leifsonia poae</name>
    <dbReference type="NCBI Taxonomy" id="110933"/>
    <lineage>
        <taxon>Bacteria</taxon>
        <taxon>Bacillati</taxon>
        <taxon>Actinomycetota</taxon>
        <taxon>Actinomycetes</taxon>
        <taxon>Micrococcales</taxon>
        <taxon>Microbacteriaceae</taxon>
        <taxon>Leifsonia</taxon>
    </lineage>
</organism>
<dbReference type="RefSeq" id="WP_271175734.1">
    <property type="nucleotide sequence ID" value="NZ_BAAAJO010000001.1"/>
</dbReference>
<dbReference type="Gene3D" id="2.60.40.1120">
    <property type="entry name" value="Carboxypeptidase-like, regulatory domain"/>
    <property type="match status" value="1"/>
</dbReference>
<keyword evidence="1" id="KW-0812">Transmembrane</keyword>